<organism evidence="2 3">
    <name type="scientific">Cristinia sonorae</name>
    <dbReference type="NCBI Taxonomy" id="1940300"/>
    <lineage>
        <taxon>Eukaryota</taxon>
        <taxon>Fungi</taxon>
        <taxon>Dikarya</taxon>
        <taxon>Basidiomycota</taxon>
        <taxon>Agaricomycotina</taxon>
        <taxon>Agaricomycetes</taxon>
        <taxon>Agaricomycetidae</taxon>
        <taxon>Agaricales</taxon>
        <taxon>Pleurotineae</taxon>
        <taxon>Stephanosporaceae</taxon>
        <taxon>Cristinia</taxon>
    </lineage>
</organism>
<accession>A0A8K0UW20</accession>
<name>A0A8K0UW20_9AGAR</name>
<proteinExistence type="predicted"/>
<feature type="compositionally biased region" description="Polar residues" evidence="1">
    <location>
        <begin position="117"/>
        <end position="136"/>
    </location>
</feature>
<feature type="region of interest" description="Disordered" evidence="1">
    <location>
        <begin position="102"/>
        <end position="171"/>
    </location>
</feature>
<evidence type="ECO:0000256" key="1">
    <source>
        <dbReference type="SAM" id="MobiDB-lite"/>
    </source>
</evidence>
<dbReference type="AlphaFoldDB" id="A0A8K0UW20"/>
<dbReference type="Proteomes" id="UP000813824">
    <property type="component" value="Unassembled WGS sequence"/>
</dbReference>
<keyword evidence="3" id="KW-1185">Reference proteome</keyword>
<sequence length="230" mass="25285">MKSPSHLSCHLSCVNSCCHCVPLLCSKRAISPPMASDGGSAATAPSVPITTLFYHPVLIANHSSYLLRGHRHHRNNPHPFIRSSKCTVGCCSYVTIHPTIRTSTPRSDSPVAWPANGRSSSDPAIHPSTTSPSSWPFLTRQETKISPQHSRTPRYNSSSNPFSHTPNKRSDHDRGAVNLLCLIPTTSFSVPQQHFVLADATTPSHEDTKCPKTPFSTGNWQKRERVTFLN</sequence>
<dbReference type="EMBL" id="JAEVFJ010000004">
    <property type="protein sequence ID" value="KAH8105249.1"/>
    <property type="molecule type" value="Genomic_DNA"/>
</dbReference>
<evidence type="ECO:0000313" key="2">
    <source>
        <dbReference type="EMBL" id="KAH8105249.1"/>
    </source>
</evidence>
<evidence type="ECO:0000313" key="3">
    <source>
        <dbReference type="Proteomes" id="UP000813824"/>
    </source>
</evidence>
<comment type="caution">
    <text evidence="2">The sequence shown here is derived from an EMBL/GenBank/DDBJ whole genome shotgun (WGS) entry which is preliminary data.</text>
</comment>
<reference evidence="2" key="1">
    <citation type="journal article" date="2021" name="New Phytol.">
        <title>Evolutionary innovations through gain and loss of genes in the ectomycorrhizal Boletales.</title>
        <authorList>
            <person name="Wu G."/>
            <person name="Miyauchi S."/>
            <person name="Morin E."/>
            <person name="Kuo A."/>
            <person name="Drula E."/>
            <person name="Varga T."/>
            <person name="Kohler A."/>
            <person name="Feng B."/>
            <person name="Cao Y."/>
            <person name="Lipzen A."/>
            <person name="Daum C."/>
            <person name="Hundley H."/>
            <person name="Pangilinan J."/>
            <person name="Johnson J."/>
            <person name="Barry K."/>
            <person name="LaButti K."/>
            <person name="Ng V."/>
            <person name="Ahrendt S."/>
            <person name="Min B."/>
            <person name="Choi I.G."/>
            <person name="Park H."/>
            <person name="Plett J.M."/>
            <person name="Magnuson J."/>
            <person name="Spatafora J.W."/>
            <person name="Nagy L.G."/>
            <person name="Henrissat B."/>
            <person name="Grigoriev I.V."/>
            <person name="Yang Z.L."/>
            <person name="Xu J."/>
            <person name="Martin F.M."/>
        </authorList>
    </citation>
    <scope>NUCLEOTIDE SEQUENCE</scope>
    <source>
        <strain evidence="2">KKN 215</strain>
    </source>
</reference>
<feature type="compositionally biased region" description="Polar residues" evidence="1">
    <location>
        <begin position="144"/>
        <end position="165"/>
    </location>
</feature>
<gene>
    <name evidence="2" type="ORF">BXZ70DRAFT_513965</name>
</gene>
<protein>
    <submittedName>
        <fullName evidence="2">Uncharacterized protein</fullName>
    </submittedName>
</protein>